<comment type="caution">
    <text evidence="3">The sequence shown here is derived from an EMBL/GenBank/DDBJ whole genome shotgun (WGS) entry which is preliminary data.</text>
</comment>
<proteinExistence type="predicted"/>
<keyword evidence="2" id="KW-0812">Transmembrane</keyword>
<protein>
    <recommendedName>
        <fullName evidence="5">DUF4367 domain-containing protein</fullName>
    </recommendedName>
</protein>
<feature type="region of interest" description="Disordered" evidence="1">
    <location>
        <begin position="244"/>
        <end position="284"/>
    </location>
</feature>
<gene>
    <name evidence="3" type="ORF">H4W34_001283</name>
</gene>
<evidence type="ECO:0000256" key="1">
    <source>
        <dbReference type="SAM" id="MobiDB-lite"/>
    </source>
</evidence>
<sequence>MNELKQRLADLAETPGPDAAVDAPAAIARGRRVRRRRRWTAVLAAAAITAAVTVPAMDAVRPDGPEPARIVEPVKSRPSLVERAAFGWLPEGYVRTSMNVGKGADDQEVFTTMAERGSLGKGVTLTVYPPGREPDVQDPRAKLTKAKPLRGRPADWIAEPGGALPPKIRFQYRADAWATLQVNDTALMNVQAIRRIAESIRFEDGRPAKFPVRIAGIPEGLQLAGTGVGRRSGAGFTLRDEHGGMLQISVDPTDPRARDGENTTIDGHTAYDSRLPDDEPQPIIANPDGKKSYYIVVYEVEGFDIRLSAGGDQLVNLLDESGGLTALFQRITVLGPDESKWTTTPLG</sequence>
<feature type="transmembrane region" description="Helical" evidence="2">
    <location>
        <begin position="39"/>
        <end position="57"/>
    </location>
</feature>
<evidence type="ECO:0000256" key="2">
    <source>
        <dbReference type="SAM" id="Phobius"/>
    </source>
</evidence>
<keyword evidence="4" id="KW-1185">Reference proteome</keyword>
<feature type="compositionally biased region" description="Basic and acidic residues" evidence="1">
    <location>
        <begin position="1"/>
        <end position="10"/>
    </location>
</feature>
<keyword evidence="2" id="KW-1133">Transmembrane helix</keyword>
<dbReference type="RefSeq" id="WP_192758316.1">
    <property type="nucleotide sequence ID" value="NZ_JADBDZ010000001.1"/>
</dbReference>
<evidence type="ECO:0008006" key="5">
    <source>
        <dbReference type="Google" id="ProtNLM"/>
    </source>
</evidence>
<organism evidence="3 4">
    <name type="scientific">Actinomadura algeriensis</name>
    <dbReference type="NCBI Taxonomy" id="1679523"/>
    <lineage>
        <taxon>Bacteria</taxon>
        <taxon>Bacillati</taxon>
        <taxon>Actinomycetota</taxon>
        <taxon>Actinomycetes</taxon>
        <taxon>Streptosporangiales</taxon>
        <taxon>Thermomonosporaceae</taxon>
        <taxon>Actinomadura</taxon>
    </lineage>
</organism>
<reference evidence="3 4" key="1">
    <citation type="submission" date="2020-10" db="EMBL/GenBank/DDBJ databases">
        <title>Sequencing the genomes of 1000 actinobacteria strains.</title>
        <authorList>
            <person name="Klenk H.-P."/>
        </authorList>
    </citation>
    <scope>NUCLEOTIDE SEQUENCE [LARGE SCALE GENOMIC DNA]</scope>
    <source>
        <strain evidence="3 4">DSM 46744</strain>
    </source>
</reference>
<evidence type="ECO:0000313" key="4">
    <source>
        <dbReference type="Proteomes" id="UP000627838"/>
    </source>
</evidence>
<evidence type="ECO:0000313" key="3">
    <source>
        <dbReference type="EMBL" id="MBE1531450.1"/>
    </source>
</evidence>
<feature type="region of interest" description="Disordered" evidence="1">
    <location>
        <begin position="1"/>
        <end position="20"/>
    </location>
</feature>
<keyword evidence="2" id="KW-0472">Membrane</keyword>
<dbReference type="Proteomes" id="UP000627838">
    <property type="component" value="Unassembled WGS sequence"/>
</dbReference>
<dbReference type="EMBL" id="JADBDZ010000001">
    <property type="protein sequence ID" value="MBE1531450.1"/>
    <property type="molecule type" value="Genomic_DNA"/>
</dbReference>
<name>A0ABR9JMT3_9ACTN</name>
<accession>A0ABR9JMT3</accession>